<evidence type="ECO:0000313" key="2">
    <source>
        <dbReference type="Proteomes" id="UP000807504"/>
    </source>
</evidence>
<reference evidence="1" key="1">
    <citation type="journal article" date="2020" name="bioRxiv">
        <title>Chromosome-level reference genome of the European wasp spider Argiope bruennichi: a resource for studies on range expansion and evolutionary adaptation.</title>
        <authorList>
            <person name="Sheffer M.M."/>
            <person name="Hoppe A."/>
            <person name="Krehenwinkel H."/>
            <person name="Uhl G."/>
            <person name="Kuss A.W."/>
            <person name="Jensen L."/>
            <person name="Jensen C."/>
            <person name="Gillespie R.G."/>
            <person name="Hoff K.J."/>
            <person name="Prost S."/>
        </authorList>
    </citation>
    <scope>NUCLEOTIDE SEQUENCE</scope>
</reference>
<gene>
    <name evidence="1" type="ORF">HNY73_010304</name>
</gene>
<evidence type="ECO:0008006" key="3">
    <source>
        <dbReference type="Google" id="ProtNLM"/>
    </source>
</evidence>
<proteinExistence type="predicted"/>
<evidence type="ECO:0000313" key="1">
    <source>
        <dbReference type="EMBL" id="KAF8784654.1"/>
    </source>
</evidence>
<dbReference type="EMBL" id="JABXBU010000030">
    <property type="protein sequence ID" value="KAF8784654.1"/>
    <property type="molecule type" value="Genomic_DNA"/>
</dbReference>
<sequence length="144" mass="16439">MSLKGRTIHSKERNIINDVTKFCEDEARVGTLLFPPSQTQKGVASATGVSLRTIKRIKKEAISTNGQLSTPGKHRKHAEARNAILDNLDIVNEFYANNKIPSLPRLLPEVKERINFPWKRGTLWKYLHIAGFQYKRCRNQADLN</sequence>
<comment type="caution">
    <text evidence="1">The sequence shown here is derived from an EMBL/GenBank/DDBJ whole genome shotgun (WGS) entry which is preliminary data.</text>
</comment>
<keyword evidence="2" id="KW-1185">Reference proteome</keyword>
<dbReference type="AlphaFoldDB" id="A0A8T0F0J5"/>
<organism evidence="1 2">
    <name type="scientific">Argiope bruennichi</name>
    <name type="common">Wasp spider</name>
    <name type="synonym">Aranea bruennichi</name>
    <dbReference type="NCBI Taxonomy" id="94029"/>
    <lineage>
        <taxon>Eukaryota</taxon>
        <taxon>Metazoa</taxon>
        <taxon>Ecdysozoa</taxon>
        <taxon>Arthropoda</taxon>
        <taxon>Chelicerata</taxon>
        <taxon>Arachnida</taxon>
        <taxon>Araneae</taxon>
        <taxon>Araneomorphae</taxon>
        <taxon>Entelegynae</taxon>
        <taxon>Araneoidea</taxon>
        <taxon>Araneidae</taxon>
        <taxon>Argiope</taxon>
    </lineage>
</organism>
<protein>
    <recommendedName>
        <fullName evidence="3">Transposase</fullName>
    </recommendedName>
</protein>
<name>A0A8T0F0J5_ARGBR</name>
<reference evidence="1" key="2">
    <citation type="submission" date="2020-06" db="EMBL/GenBank/DDBJ databases">
        <authorList>
            <person name="Sheffer M."/>
        </authorList>
    </citation>
    <scope>NUCLEOTIDE SEQUENCE</scope>
</reference>
<accession>A0A8T0F0J5</accession>
<dbReference type="Proteomes" id="UP000807504">
    <property type="component" value="Unassembled WGS sequence"/>
</dbReference>